<feature type="region of interest" description="Disordered" evidence="1">
    <location>
        <begin position="190"/>
        <end position="219"/>
    </location>
</feature>
<evidence type="ECO:0000313" key="3">
    <source>
        <dbReference type="Proteomes" id="UP000054302"/>
    </source>
</evidence>
<evidence type="ECO:0000256" key="1">
    <source>
        <dbReference type="SAM" id="MobiDB-lite"/>
    </source>
</evidence>
<protein>
    <submittedName>
        <fullName evidence="2">Uncharacterized protein</fullName>
    </submittedName>
</protein>
<dbReference type="GeneID" id="27319454"/>
<dbReference type="RefSeq" id="XP_016229483.1">
    <property type="nucleotide sequence ID" value="XM_016365834.1"/>
</dbReference>
<gene>
    <name evidence="2" type="ORF">PV10_01609</name>
</gene>
<reference evidence="2 3" key="1">
    <citation type="submission" date="2015-01" db="EMBL/GenBank/DDBJ databases">
        <title>The Genome Sequence of Exophiala mesophila CBS40295.</title>
        <authorList>
            <consortium name="The Broad Institute Genomics Platform"/>
            <person name="Cuomo C."/>
            <person name="de Hoog S."/>
            <person name="Gorbushina A."/>
            <person name="Stielow B."/>
            <person name="Teixiera M."/>
            <person name="Abouelleil A."/>
            <person name="Chapman S.B."/>
            <person name="Priest M."/>
            <person name="Young S.K."/>
            <person name="Wortman J."/>
            <person name="Nusbaum C."/>
            <person name="Birren B."/>
        </authorList>
    </citation>
    <scope>NUCLEOTIDE SEQUENCE [LARGE SCALE GENOMIC DNA]</scope>
    <source>
        <strain evidence="2 3">CBS 40295</strain>
    </source>
</reference>
<dbReference type="HOGENOM" id="CLU_503456_0_0_1"/>
<dbReference type="EMBL" id="KN847520">
    <property type="protein sequence ID" value="KIV97909.1"/>
    <property type="molecule type" value="Genomic_DNA"/>
</dbReference>
<feature type="compositionally biased region" description="Low complexity" evidence="1">
    <location>
        <begin position="291"/>
        <end position="303"/>
    </location>
</feature>
<accession>A0A0D1ZVA6</accession>
<dbReference type="VEuPathDB" id="FungiDB:PV10_01609"/>
<dbReference type="Proteomes" id="UP000054302">
    <property type="component" value="Unassembled WGS sequence"/>
</dbReference>
<organism evidence="2 3">
    <name type="scientific">Exophiala mesophila</name>
    <name type="common">Black yeast-like fungus</name>
    <dbReference type="NCBI Taxonomy" id="212818"/>
    <lineage>
        <taxon>Eukaryota</taxon>
        <taxon>Fungi</taxon>
        <taxon>Dikarya</taxon>
        <taxon>Ascomycota</taxon>
        <taxon>Pezizomycotina</taxon>
        <taxon>Eurotiomycetes</taxon>
        <taxon>Chaetothyriomycetidae</taxon>
        <taxon>Chaetothyriales</taxon>
        <taxon>Herpotrichiellaceae</taxon>
        <taxon>Exophiala</taxon>
    </lineage>
</organism>
<feature type="compositionally biased region" description="Basic and acidic residues" evidence="1">
    <location>
        <begin position="255"/>
        <end position="264"/>
    </location>
</feature>
<dbReference type="AlphaFoldDB" id="A0A0D1ZVA6"/>
<dbReference type="OrthoDB" id="4153763at2759"/>
<keyword evidence="3" id="KW-1185">Reference proteome</keyword>
<name>A0A0D1ZVA6_EXOME</name>
<evidence type="ECO:0000313" key="2">
    <source>
        <dbReference type="EMBL" id="KIV97909.1"/>
    </source>
</evidence>
<feature type="region of interest" description="Disordered" evidence="1">
    <location>
        <begin position="255"/>
        <end position="321"/>
    </location>
</feature>
<sequence>MSGTAASGSNATVQEETQLTRFPQCKQTEKWELEKVARTSHWRLELGALRSQDHICHSRELFVESPTIHPKEYGTILFPVIIRAPCHDAGFADHSVYITAKFALEDVLYDPDAPRNRIASALLKAQCNEFGKLIRTRDGGHGFCIFNENTYLPVEYTQENIVNMRMSSGHGDVVFVDENGTLNMYMFNEASNSAGSMPPENGTDHQHNDHGPDERSEEVLRGEFAGPSASTGVDSFISIDERGYQTIYQRLRLPEATRSHRERGLPLSDNGDMYPPSQNPSSHTDPLVMLGPNPGRRSSSNRRNNFRVPESTARAESQQSRLPLEGSAINGWILNAKGYQHKCNDHRLFRQILIPNTTWFEEGTPSRPYGTVVLPILPGIGHQHPYRVSVMTLSNVVFTPEAKYSEMSWPLLRAEGFRMTRIFDDMHLFELPAAFAESAVYAIWHRSLPGVHWFYANEIPGHGDKLGVLLPLFAMEEWRRGIVEGRLGTSAEMQGPFAWTEPSECRGFGRALQDSSLSDRWEWKYFGWVDGRVVGLEPRCW</sequence>
<feature type="compositionally biased region" description="Basic and acidic residues" evidence="1">
    <location>
        <begin position="202"/>
        <end position="219"/>
    </location>
</feature>
<proteinExistence type="predicted"/>